<reference evidence="8" key="1">
    <citation type="submission" date="2025-08" db="UniProtKB">
        <authorList>
            <consortium name="Ensembl"/>
        </authorList>
    </citation>
    <scope>IDENTIFICATION</scope>
</reference>
<evidence type="ECO:0000313" key="8">
    <source>
        <dbReference type="Ensembl" id="ENSNVIP00000026318.1"/>
    </source>
</evidence>
<dbReference type="GO" id="GO:0000922">
    <property type="term" value="C:spindle pole"/>
    <property type="evidence" value="ECO:0007669"/>
    <property type="project" value="TreeGrafter"/>
</dbReference>
<evidence type="ECO:0000256" key="1">
    <source>
        <dbReference type="ARBA" id="ARBA00004496"/>
    </source>
</evidence>
<dbReference type="InterPro" id="IPR048724">
    <property type="entry name" value="NuMA_N_HOOK"/>
</dbReference>
<feature type="domain" description="Nuclear mitotic apparatus protein 1 N-terminal hook" evidence="7">
    <location>
        <begin position="8"/>
        <end position="147"/>
    </location>
</feature>
<dbReference type="AlphaFoldDB" id="A0A8C7BVZ3"/>
<keyword evidence="3" id="KW-0597">Phosphoprotein</keyword>
<feature type="coiled-coil region" evidence="5">
    <location>
        <begin position="209"/>
        <end position="243"/>
    </location>
</feature>
<evidence type="ECO:0000256" key="6">
    <source>
        <dbReference type="SAM" id="MobiDB-lite"/>
    </source>
</evidence>
<dbReference type="InterPro" id="IPR051841">
    <property type="entry name" value="MT-Golgi_org_protein"/>
</dbReference>
<protein>
    <submittedName>
        <fullName evidence="8">Nuclear mitotic apparatus protein 1</fullName>
    </submittedName>
</protein>
<dbReference type="GO" id="GO:0005813">
    <property type="term" value="C:centrosome"/>
    <property type="evidence" value="ECO:0007669"/>
    <property type="project" value="TreeGrafter"/>
</dbReference>
<dbReference type="Proteomes" id="UP000694425">
    <property type="component" value="Unplaced"/>
</dbReference>
<feature type="compositionally biased region" description="Basic and acidic residues" evidence="6">
    <location>
        <begin position="708"/>
        <end position="720"/>
    </location>
</feature>
<accession>A0A8C7BVZ3</accession>
<evidence type="ECO:0000259" key="7">
    <source>
        <dbReference type="Pfam" id="PF21670"/>
    </source>
</evidence>
<feature type="region of interest" description="Disordered" evidence="6">
    <location>
        <begin position="553"/>
        <end position="592"/>
    </location>
</feature>
<feature type="compositionally biased region" description="Basic and acidic residues" evidence="6">
    <location>
        <begin position="568"/>
        <end position="592"/>
    </location>
</feature>
<comment type="subcellular location">
    <subcellularLocation>
        <location evidence="1">Cytoplasm</location>
    </subcellularLocation>
</comment>
<evidence type="ECO:0000256" key="3">
    <source>
        <dbReference type="ARBA" id="ARBA00022553"/>
    </source>
</evidence>
<name>A0A8C7BVZ3_NEOVI</name>
<proteinExistence type="predicted"/>
<dbReference type="GO" id="GO:0008017">
    <property type="term" value="F:microtubule binding"/>
    <property type="evidence" value="ECO:0007669"/>
    <property type="project" value="TreeGrafter"/>
</dbReference>
<reference evidence="8" key="2">
    <citation type="submission" date="2025-09" db="UniProtKB">
        <authorList>
            <consortium name="Ensembl"/>
        </authorList>
    </citation>
    <scope>IDENTIFICATION</scope>
</reference>
<keyword evidence="2" id="KW-0963">Cytoplasm</keyword>
<dbReference type="Ensembl" id="ENSNVIT00000030532.1">
    <property type="protein sequence ID" value="ENSNVIP00000026318.1"/>
    <property type="gene ID" value="ENSNVIG00000019788.1"/>
</dbReference>
<evidence type="ECO:0000313" key="9">
    <source>
        <dbReference type="Proteomes" id="UP000694425"/>
    </source>
</evidence>
<evidence type="ECO:0000256" key="5">
    <source>
        <dbReference type="SAM" id="Coils"/>
    </source>
</evidence>
<dbReference type="Pfam" id="PF21670">
    <property type="entry name" value="HOOK_N_NuMA"/>
    <property type="match status" value="1"/>
</dbReference>
<organism evidence="8 9">
    <name type="scientific">Neovison vison</name>
    <name type="common">American mink</name>
    <name type="synonym">Mustela vison</name>
    <dbReference type="NCBI Taxonomy" id="452646"/>
    <lineage>
        <taxon>Eukaryota</taxon>
        <taxon>Metazoa</taxon>
        <taxon>Chordata</taxon>
        <taxon>Craniata</taxon>
        <taxon>Vertebrata</taxon>
        <taxon>Euteleostomi</taxon>
        <taxon>Mammalia</taxon>
        <taxon>Eutheria</taxon>
        <taxon>Laurasiatheria</taxon>
        <taxon>Carnivora</taxon>
        <taxon>Caniformia</taxon>
        <taxon>Musteloidea</taxon>
        <taxon>Mustelidae</taxon>
        <taxon>Mustelinae</taxon>
        <taxon>Neogale</taxon>
    </lineage>
</organism>
<dbReference type="PANTHER" id="PTHR18902">
    <property type="entry name" value="NUCLEAR MITOTIC APPARATUS PROTEIN 1-RELATED"/>
    <property type="match status" value="1"/>
</dbReference>
<keyword evidence="9" id="KW-1185">Reference proteome</keyword>
<keyword evidence="4 5" id="KW-0175">Coiled coil</keyword>
<dbReference type="CDD" id="cd22224">
    <property type="entry name" value="HkD_NuMA"/>
    <property type="match status" value="1"/>
</dbReference>
<dbReference type="GO" id="GO:0005737">
    <property type="term" value="C:cytoplasm"/>
    <property type="evidence" value="ECO:0007669"/>
    <property type="project" value="UniProtKB-SubCell"/>
</dbReference>
<feature type="region of interest" description="Disordered" evidence="6">
    <location>
        <begin position="708"/>
        <end position="751"/>
    </location>
</feature>
<evidence type="ECO:0000256" key="2">
    <source>
        <dbReference type="ARBA" id="ARBA00022490"/>
    </source>
</evidence>
<sequence length="789" mass="88480">GALPCVLQVNSLHVASPVETVLQLQDCSVFIKIIDSIHGTEEGQQILQQPVPERLEFVCSFLQKNRKHPSSPECLVSIQKVIEGSELELAKMTMLLLYHSTMSSKSPRDWEQFEYKIQAELAVILKFVLDHEDGLNLNEDLENFLQKAPVPSTCSSTISEELSPPSHQAKREVRFLELQKVASSSGNNFLSGSPVSPMGDILQTPQFQMRRLKKQLADERNNRDELELELAENRKLLTEKDAQIAVMQQRIDRLALLNEKQAASPLEPRELEELRGKNESLTVRLHETLKQCQDLKTEKSQMDRKINQLSEENGDLSFKLREFASHLQQLQGALNDLTEEHSKATREWVEKQAQLEKELSTAVQDKKCLEEKNEILQGKLSHLEEHLAQMRENPTREKGEVLGDVLQLETLKQEAASLAADNSQLQARVEALEAEQGQREAKLLAERGHFEEEKQQLAGLIAELQGSLSNLSQAKEELEQASQAQGARLSAQVATLTSELTTLNATLQQQDQELASLKQQAKQEQAQLAETLQQQEQASQGLRQQLEQLSSSLKQKEQQLEEAAQEQEAARRDHAQRLAAAAEERQSSLKERDSALQQLEALEKEKTARLEVLQQQLQTANEARDSAQASVTRAQREKAELSQKVEELHACVEAARQEQCEAQAQVAELKAQLRSEQQKATERERVAQEKGQFQEQVRALEESLKISKGSLEEEKRRASDALEDPGPGCPGVRCAGPSPGPLPTQSRSASPSFCPFIFPMSELVTGIPWDSQISKFHSQLGSKLRGMAE</sequence>
<dbReference type="GO" id="GO:0000132">
    <property type="term" value="P:establishment of mitotic spindle orientation"/>
    <property type="evidence" value="ECO:0007669"/>
    <property type="project" value="TreeGrafter"/>
</dbReference>
<evidence type="ECO:0000256" key="4">
    <source>
        <dbReference type="ARBA" id="ARBA00023054"/>
    </source>
</evidence>
<dbReference type="PANTHER" id="PTHR18902:SF24">
    <property type="entry name" value="NUCLEAR MITOTIC APPARATUS PROTEIN 1"/>
    <property type="match status" value="1"/>
</dbReference>
<dbReference type="GO" id="GO:0005876">
    <property type="term" value="C:spindle microtubule"/>
    <property type="evidence" value="ECO:0007669"/>
    <property type="project" value="TreeGrafter"/>
</dbReference>
<dbReference type="GeneTree" id="ENSGT00950000183078"/>